<sequence length="91" mass="10677">RLIQILRKYGKLEDDYNKWKVLSAESGIQVESPEEQWIRTSKYEYDESEEVEDDYYDNAGDYEVIGGINFSPSPYSENIDERPLWGTGETE</sequence>
<dbReference type="Proteomes" id="UP000827092">
    <property type="component" value="Unassembled WGS sequence"/>
</dbReference>
<organism evidence="1 2">
    <name type="scientific">Oedothorax gibbosus</name>
    <dbReference type="NCBI Taxonomy" id="931172"/>
    <lineage>
        <taxon>Eukaryota</taxon>
        <taxon>Metazoa</taxon>
        <taxon>Ecdysozoa</taxon>
        <taxon>Arthropoda</taxon>
        <taxon>Chelicerata</taxon>
        <taxon>Arachnida</taxon>
        <taxon>Araneae</taxon>
        <taxon>Araneomorphae</taxon>
        <taxon>Entelegynae</taxon>
        <taxon>Araneoidea</taxon>
        <taxon>Linyphiidae</taxon>
        <taxon>Erigoninae</taxon>
        <taxon>Oedothorax</taxon>
    </lineage>
</organism>
<name>A0AAV6TJL3_9ARAC</name>
<protein>
    <submittedName>
        <fullName evidence="1">Uncharacterized protein</fullName>
    </submittedName>
</protein>
<accession>A0AAV6TJL3</accession>
<keyword evidence="2" id="KW-1185">Reference proteome</keyword>
<feature type="non-terminal residue" evidence="1">
    <location>
        <position position="1"/>
    </location>
</feature>
<reference evidence="1 2" key="1">
    <citation type="journal article" date="2022" name="Nat. Ecol. Evol.">
        <title>A masculinizing supergene underlies an exaggerated male reproductive morph in a spider.</title>
        <authorList>
            <person name="Hendrickx F."/>
            <person name="De Corte Z."/>
            <person name="Sonet G."/>
            <person name="Van Belleghem S.M."/>
            <person name="Kostlbacher S."/>
            <person name="Vangestel C."/>
        </authorList>
    </citation>
    <scope>NUCLEOTIDE SEQUENCE [LARGE SCALE GENOMIC DNA]</scope>
    <source>
        <strain evidence="1">W744_W776</strain>
    </source>
</reference>
<dbReference type="AlphaFoldDB" id="A0AAV6TJL3"/>
<evidence type="ECO:0000313" key="2">
    <source>
        <dbReference type="Proteomes" id="UP000827092"/>
    </source>
</evidence>
<comment type="caution">
    <text evidence="1">The sequence shown here is derived from an EMBL/GenBank/DDBJ whole genome shotgun (WGS) entry which is preliminary data.</text>
</comment>
<dbReference type="EMBL" id="JAFNEN010003646">
    <property type="protein sequence ID" value="KAG8171716.1"/>
    <property type="molecule type" value="Genomic_DNA"/>
</dbReference>
<proteinExistence type="predicted"/>
<gene>
    <name evidence="1" type="ORF">JTE90_006005</name>
</gene>
<evidence type="ECO:0000313" key="1">
    <source>
        <dbReference type="EMBL" id="KAG8171716.1"/>
    </source>
</evidence>